<comment type="similarity">
    <text evidence="4">Belongs to the UPL family. K-HECT subfamily.</text>
</comment>
<dbReference type="Pfam" id="PF12796">
    <property type="entry name" value="Ank_2"/>
    <property type="match status" value="1"/>
</dbReference>
<feature type="region of interest" description="Disordered" evidence="5">
    <location>
        <begin position="826"/>
        <end position="857"/>
    </location>
</feature>
<evidence type="ECO:0000256" key="1">
    <source>
        <dbReference type="ARBA" id="ARBA00022679"/>
    </source>
</evidence>
<dbReference type="Proteomes" id="UP000321570">
    <property type="component" value="Unassembled WGS sequence"/>
</dbReference>
<feature type="domain" description="HECT" evidence="6">
    <location>
        <begin position="2224"/>
        <end position="2634"/>
    </location>
</feature>
<dbReference type="UniPathway" id="UPA00143"/>
<dbReference type="EC" id="2.3.2.26" evidence="4"/>
<dbReference type="InterPro" id="IPR045322">
    <property type="entry name" value="HECTD1/TRIP12-like"/>
</dbReference>
<dbReference type="InterPro" id="IPR000569">
    <property type="entry name" value="HECT_dom"/>
</dbReference>
<name>A0A564YN65_HYMDI</name>
<feature type="compositionally biased region" description="Basic and acidic residues" evidence="5">
    <location>
        <begin position="826"/>
        <end position="848"/>
    </location>
</feature>
<dbReference type="PANTHER" id="PTHR45670:SF1">
    <property type="entry name" value="E3 UBIQUITIN-PROTEIN LIGASE HECTD1"/>
    <property type="match status" value="1"/>
</dbReference>
<dbReference type="Gene3D" id="3.90.1750.10">
    <property type="entry name" value="Hect, E3 ligase catalytic domains"/>
    <property type="match status" value="1"/>
</dbReference>
<dbReference type="EMBL" id="CABIJS010000288">
    <property type="protein sequence ID" value="VUZ48409.1"/>
    <property type="molecule type" value="Genomic_DNA"/>
</dbReference>
<evidence type="ECO:0000256" key="2">
    <source>
        <dbReference type="ARBA" id="ARBA00022786"/>
    </source>
</evidence>
<evidence type="ECO:0000256" key="4">
    <source>
        <dbReference type="RuleBase" id="RU369009"/>
    </source>
</evidence>
<dbReference type="PANTHER" id="PTHR45670">
    <property type="entry name" value="E3 UBIQUITIN-PROTEIN LIGASE TRIP12"/>
    <property type="match status" value="1"/>
</dbReference>
<evidence type="ECO:0000313" key="8">
    <source>
        <dbReference type="Proteomes" id="UP000321570"/>
    </source>
</evidence>
<feature type="region of interest" description="Disordered" evidence="5">
    <location>
        <begin position="1604"/>
        <end position="1631"/>
    </location>
</feature>
<dbReference type="PROSITE" id="PS50237">
    <property type="entry name" value="HECT"/>
    <property type="match status" value="1"/>
</dbReference>
<proteinExistence type="inferred from homology"/>
<dbReference type="InterPro" id="IPR016024">
    <property type="entry name" value="ARM-type_fold"/>
</dbReference>
<keyword evidence="2 3" id="KW-0833">Ubl conjugation pathway</keyword>
<keyword evidence="1 4" id="KW-0808">Transferase</keyword>
<feature type="region of interest" description="Disordered" evidence="5">
    <location>
        <begin position="636"/>
        <end position="713"/>
    </location>
</feature>
<dbReference type="GO" id="GO:0000209">
    <property type="term" value="P:protein polyubiquitination"/>
    <property type="evidence" value="ECO:0007669"/>
    <property type="project" value="TreeGrafter"/>
</dbReference>
<dbReference type="GO" id="GO:0043161">
    <property type="term" value="P:proteasome-mediated ubiquitin-dependent protein catabolic process"/>
    <property type="evidence" value="ECO:0007669"/>
    <property type="project" value="TreeGrafter"/>
</dbReference>
<feature type="compositionally biased region" description="Acidic residues" evidence="5">
    <location>
        <begin position="656"/>
        <end position="671"/>
    </location>
</feature>
<dbReference type="Gene3D" id="1.25.40.20">
    <property type="entry name" value="Ankyrin repeat-containing domain"/>
    <property type="match status" value="1"/>
</dbReference>
<dbReference type="SUPFAM" id="SSF48371">
    <property type="entry name" value="ARM repeat"/>
    <property type="match status" value="1"/>
</dbReference>
<dbReference type="InterPro" id="IPR035983">
    <property type="entry name" value="Hect_E3_ubiquitin_ligase"/>
</dbReference>
<comment type="function">
    <text evidence="4">E3 ubiquitin-protein ligase which accepts ubiquitin from an E2 ubiquitin-conjugating enzyme in the form of a thioester and then directly transfers the ubiquitin to targeted substrates.</text>
</comment>
<comment type="pathway">
    <text evidence="4">Protein modification; protein ubiquitination.</text>
</comment>
<evidence type="ECO:0000313" key="7">
    <source>
        <dbReference type="EMBL" id="VUZ48409.1"/>
    </source>
</evidence>
<dbReference type="SMART" id="SM00119">
    <property type="entry name" value="HECTc"/>
    <property type="match status" value="1"/>
</dbReference>
<organism evidence="7 8">
    <name type="scientific">Hymenolepis diminuta</name>
    <name type="common">Rat tapeworm</name>
    <dbReference type="NCBI Taxonomy" id="6216"/>
    <lineage>
        <taxon>Eukaryota</taxon>
        <taxon>Metazoa</taxon>
        <taxon>Spiralia</taxon>
        <taxon>Lophotrochozoa</taxon>
        <taxon>Platyhelminthes</taxon>
        <taxon>Cestoda</taxon>
        <taxon>Eucestoda</taxon>
        <taxon>Cyclophyllidea</taxon>
        <taxon>Hymenolepididae</taxon>
        <taxon>Hymenolepis</taxon>
    </lineage>
</organism>
<protein>
    <recommendedName>
        <fullName evidence="4">E3 ubiquitin-protein ligase</fullName>
        <ecNumber evidence="4">2.3.2.26</ecNumber>
    </recommendedName>
</protein>
<reference evidence="7 8" key="1">
    <citation type="submission" date="2019-07" db="EMBL/GenBank/DDBJ databases">
        <authorList>
            <person name="Jastrzebski P J."/>
            <person name="Paukszto L."/>
            <person name="Jastrzebski P J."/>
        </authorList>
    </citation>
    <scope>NUCLEOTIDE SEQUENCE [LARGE SCALE GENOMIC DNA]</scope>
    <source>
        <strain evidence="7 8">WMS-il1</strain>
    </source>
</reference>
<evidence type="ECO:0000256" key="5">
    <source>
        <dbReference type="SAM" id="MobiDB-lite"/>
    </source>
</evidence>
<comment type="catalytic activity">
    <reaction evidence="4">
        <text>S-ubiquitinyl-[E2 ubiquitin-conjugating enzyme]-L-cysteine + [acceptor protein]-L-lysine = [E2 ubiquitin-conjugating enzyme]-L-cysteine + N(6)-ubiquitinyl-[acceptor protein]-L-lysine.</text>
        <dbReference type="EC" id="2.3.2.26"/>
    </reaction>
</comment>
<gene>
    <name evidence="7" type="ORF">WMSIL1_LOCUS7720</name>
</gene>
<dbReference type="GO" id="GO:0061630">
    <property type="term" value="F:ubiquitin protein ligase activity"/>
    <property type="evidence" value="ECO:0007669"/>
    <property type="project" value="UniProtKB-UniRule"/>
</dbReference>
<dbReference type="Pfam" id="PF00632">
    <property type="entry name" value="HECT"/>
    <property type="match status" value="1"/>
</dbReference>
<accession>A0A564YN65</accession>
<sequence>MVFDQAEELLQSEDADVRFEYLSSMCFELSTNPDNRRYSSDEAFDIMKLMFDMFSNENISDILLELAGRSLTYLVELSDPPVLLKLNTSQYRDVCNCLDGIDLSTRSGRELAECLVKLFETITQFNVQRLYQAGAPITMLRFLVKYSSLANPFMDVINSTRTVADRLFRISEPSDSSVRDWMIVLNELYSSDSTEVVKWALQILGTILNRFLQTGQDLSVLPTGGFDQRLSHNLFIICKKIHKLPTTSKSLFYNPSLFELARTSRNVVRNSISQIDESDISNMIKLLKALVGLSFCSKDMIEKILSEENMIAFSIVTILQHLHDDAVLRLTFELLQVLILRSAELNAIGDSAFSSYLQSFLSFKKALEAVKSNDIDAVDNLLSMGLELDYLDNQHQSILAWAAAYSSVEMVKKLIDLSPNPNLEFALATAAAFGRKSICEVLLEVGANPYIPVKDGMNTLQLLEKIRPPGYDEIIDLINSSKHSPITAEPAQNGAYRLLPIYRGEVIYSKEGNPFIIASEIFFELVDMFEKTLSETIKYKSFLFILRLVRGLNSRSVEVISESCGDFRICHMIRVALSQESIKIVRLALQLCDELVKKAGSIYRPLLDKHGIFALIKTLNSMMKLPNFHFKRSDNAYKDSQDQQDSVSAYSNENYGDSEDGYNENDDEEGENSPPENNFGGQEPENETEERSDENQNSKLPDPPPRVYQRPSNIHTVPLGSARIETWNDWTVVVFGGILFIFSESSAVMIPIECGNKMIFRAAYCTSKDNNFNLIEGRVSVPLESGKELWEKVVYLIRKFREFRFEQTNDLFRGWPYFSTSGHQLLERRRSRSQERRKLSSLEEDGPKRSSSVPAMRTFEPQGEEFKAATTVHYAKMEGEENYPVTIKARDILLDLVETPSGTPFMRVYPDHKEIGHALMFSACFQQGFYLLNLNENVVCPDSGLIPVRIDGRNWEVQHLSGVLQKDFSRKLDVHHAGSEEGSQAIHLDILNLASKLTSKEVDRIPQSAPPTQVEKEIEGSGSMINVLSGIGCQMKSAAKENSKDEALAILTESFTRLKDICSADKEPITHHEIESSNLVSAILLCLSSKQLLVWRNLVRSDHAEDHLLFLEARRNVFREIFGGTENLQNLVMCILASLDQTECLPLYIFEQLSYPNTSYGLSDQLELARNRVKVRNYPKSAPPNKNNSTTHFDFTDVMTENSQKLATQTLPLGIIAPPLPYSTDYHNFLTGGGIRGLIDKRLFMLIGSWFPSLCIDQCTGVIGHGQIDKNLSMKVKRSQNSREEILVDKELFILSRGYRYALCFNFLDNMEQIARSISVFDEWHKKPRTSLPFLYNLMRGKKDEVGNRRIPEPLKLTTGLVRWLGTCSGKVEEWRNPCSQGLVQSCVFAAFCNNAISQSFSAAFELENGSVRRGTKEEDQPRNEDILNGCVVGLRWTLETGLHIIPSAFQVNSIRRGGTRGLLIKHWCLQGSENGSRWVTLYVSEAALKGDNPVTIPLNPDNYKIWSGPLSGSIYTTALARELSHCETDLVKAGVCTPAEEETDFEPPSFRVFRIMDLTLTDKAKKMFVSGFDLFGTVKYVHHNLLYPYQITGSPSEKFKKMAIRKRTREENPVTEDEVAGGQPAVQSSDNISFNEQDLAMFEISERNADENFQDAHSAESSFGSPLALSSPESVSFENFFNLFESETADQSQTAYKDSAPDGAIIKSSVVPGSPESVFLEGFINFFEPEDPQTAADRNQRELVSASTNEVIVVEQDQHQNALDIMTHTVITDSIRIEPTEESEIIEVISIASLYDENKGEEPEAEAEVEQDVAINPEPEIIPENKLAEAYMADQVQRILEGRELNRLPVPEETVPQNSIAPALIEHYNPQTHSSESALASFTPRITPDATVNGFESFLEKPVAYELEYELFARQKDGTVVSSVVIDDNKVPIFNYLLRLAEMALYSPESDAKLTIDGFPQVNLSLEYRIRDPIIKRQSARSLGLSFEAGSFLLTSRDVRLVNCQSELLEKLGVCPSSCDIKERTENLLEVVSLFSKLFTQNSERIELKSFRLNQKLDRQLKDVLAVSSGGLLPDWCLNLTQLITPLFAYSTRMNLFRACAFGRARSLLWMKEILPRSLNTDGDTNHDNSASSVEIGYASRLTSVLARKLSAQDSTQQQDSIEQQDPYAEYELDDETFKFHRRNCNCRHSMDIGRLFKNYAFVPRDSEGKGSFYAWAERIMDEHAECKPELEVRFQGEDGTGSGPTLEFYNLISLEFRRESLGMWVMSYRQGEFVHHESGLFPAPYPRNAVPLEVVRRFYIMGITVGKALQDKHLLDLPFSKPFLQLLANYAASVRKSEGSAESPRSLETILKRTVSFEESRERTLLPEDVMLIESEGSVSSRHWLTGVLDFEDFAEIYAEKASCFRQWMRQPDGLTNKYLESLCLTMSYQLVKGGEVTLQDVYPWESSLDEKEEPAPSDITLENYKDYIRRTLEFCLDKGIRVQMDAFRVGLERVLSMQWLSIFTSSELGDLIRGSADVSWKRQELLDYTEPVNNYSRDSPGYLLLIDVLTEMDADDRRSFLRFVTGTSCLPVGGLKNLQPRLKIARKSSEEGPLPSVNTCAHYLKMPEFTDAQDLYRSLKISMSQTGFHLN</sequence>
<feature type="compositionally biased region" description="Polar residues" evidence="5">
    <location>
        <begin position="643"/>
        <end position="655"/>
    </location>
</feature>
<dbReference type="InterPro" id="IPR002110">
    <property type="entry name" value="Ankyrin_rpt"/>
</dbReference>
<evidence type="ECO:0000259" key="6">
    <source>
        <dbReference type="PROSITE" id="PS50237"/>
    </source>
</evidence>
<feature type="active site" description="Glycyl thioester intermediate" evidence="3">
    <location>
        <position position="2603"/>
    </location>
</feature>
<evidence type="ECO:0000256" key="3">
    <source>
        <dbReference type="PROSITE-ProRule" id="PRU00104"/>
    </source>
</evidence>
<dbReference type="Gene3D" id="3.30.2410.10">
    <property type="entry name" value="Hect, E3 ligase catalytic domain"/>
    <property type="match status" value="1"/>
</dbReference>
<dbReference type="InterPro" id="IPR036770">
    <property type="entry name" value="Ankyrin_rpt-contain_sf"/>
</dbReference>
<dbReference type="SUPFAM" id="SSF56204">
    <property type="entry name" value="Hect, E3 ligase catalytic domain"/>
    <property type="match status" value="1"/>
</dbReference>
<feature type="compositionally biased region" description="Low complexity" evidence="5">
    <location>
        <begin position="672"/>
        <end position="681"/>
    </location>
</feature>
<keyword evidence="8" id="KW-1185">Reference proteome</keyword>
<dbReference type="SUPFAM" id="SSF48403">
    <property type="entry name" value="Ankyrin repeat"/>
    <property type="match status" value="1"/>
</dbReference>